<comment type="caution">
    <text evidence="1">The sequence shown here is derived from an EMBL/GenBank/DDBJ whole genome shotgun (WGS) entry which is preliminary data.</text>
</comment>
<dbReference type="RefSeq" id="WP_097555004.1">
    <property type="nucleotide sequence ID" value="NZ_PCMW01000169.1"/>
</dbReference>
<accession>A0A2H3K849</accession>
<name>A0A2H3K849_9FLAO</name>
<gene>
    <name evidence="1" type="ORF">B0A77_15370</name>
</gene>
<organism evidence="1 2">
    <name type="scientific">Flavobacterium branchiophilum</name>
    <dbReference type="NCBI Taxonomy" id="55197"/>
    <lineage>
        <taxon>Bacteria</taxon>
        <taxon>Pseudomonadati</taxon>
        <taxon>Bacteroidota</taxon>
        <taxon>Flavobacteriia</taxon>
        <taxon>Flavobacteriales</taxon>
        <taxon>Flavobacteriaceae</taxon>
        <taxon>Flavobacterium</taxon>
    </lineage>
</organism>
<reference evidence="1 2" key="1">
    <citation type="submission" date="2017-09" db="EMBL/GenBank/DDBJ databases">
        <title>Whole genomes of Flavobacteriaceae.</title>
        <authorList>
            <person name="Stine C."/>
            <person name="Li C."/>
            <person name="Tadesse D."/>
        </authorList>
    </citation>
    <scope>NUCLEOTIDE SEQUENCE [LARGE SCALE GENOMIC DNA]</scope>
    <source>
        <strain evidence="1 2">ATCC 35036</strain>
    </source>
</reference>
<dbReference type="OrthoDB" id="1340768at2"/>
<protein>
    <submittedName>
        <fullName evidence="1">Uncharacterized protein</fullName>
    </submittedName>
</protein>
<dbReference type="Proteomes" id="UP000220828">
    <property type="component" value="Unassembled WGS sequence"/>
</dbReference>
<proteinExistence type="predicted"/>
<evidence type="ECO:0000313" key="2">
    <source>
        <dbReference type="Proteomes" id="UP000220828"/>
    </source>
</evidence>
<dbReference type="EMBL" id="PCMW01000169">
    <property type="protein sequence ID" value="PDS21659.1"/>
    <property type="molecule type" value="Genomic_DNA"/>
</dbReference>
<sequence length="239" mass="28597">MKSKNKITILTMLFFLWLNIVNSQNLKILKDSIYIDNSYVELQELKINSKNEYAKNKIYRTIQSKYNIFDGLYFDTAEKRIKAKKDTISNRILKGTLRESNTVFEKYEIYYDINNIINISIGISSYGLAYTNEQCYNFDLNNGKEIDLSFFINKKELLRKCRFRLKNEEDEKNITFKLSDLTNFKIIKDKKNNVKGIDFLVKDHKNYYHHANGLYINKVHFDWIEISKYISPSYKKRLF</sequence>
<dbReference type="AlphaFoldDB" id="A0A2H3K849"/>
<evidence type="ECO:0000313" key="1">
    <source>
        <dbReference type="EMBL" id="PDS21659.1"/>
    </source>
</evidence>